<dbReference type="RefSeq" id="WP_151573807.1">
    <property type="nucleotide sequence ID" value="NZ_WBOT01000003.1"/>
</dbReference>
<dbReference type="NCBIfam" id="TIGR00057">
    <property type="entry name" value="L-threonylcarbamoyladenylate synthase"/>
    <property type="match status" value="1"/>
</dbReference>
<dbReference type="Gene3D" id="3.90.870.10">
    <property type="entry name" value="DHBP synthase"/>
    <property type="match status" value="1"/>
</dbReference>
<dbReference type="AlphaFoldDB" id="A0A7V7UXA7"/>
<feature type="domain" description="YrdC-like" evidence="15">
    <location>
        <begin position="18"/>
        <end position="205"/>
    </location>
</feature>
<evidence type="ECO:0000256" key="2">
    <source>
        <dbReference type="ARBA" id="ARBA00007663"/>
    </source>
</evidence>
<evidence type="ECO:0000256" key="13">
    <source>
        <dbReference type="PIRNR" id="PIRNR004930"/>
    </source>
</evidence>
<dbReference type="InterPro" id="IPR017945">
    <property type="entry name" value="DHBP_synth_RibB-like_a/b_dom"/>
</dbReference>
<keyword evidence="5 13" id="KW-0963">Cytoplasm</keyword>
<feature type="binding site" evidence="14">
    <location>
        <position position="67"/>
    </location>
    <ligand>
        <name>ATP</name>
        <dbReference type="ChEBI" id="CHEBI:30616"/>
    </ligand>
</feature>
<dbReference type="PROSITE" id="PS51163">
    <property type="entry name" value="YRDC"/>
    <property type="match status" value="1"/>
</dbReference>
<dbReference type="InterPro" id="IPR006070">
    <property type="entry name" value="Sua5-like_dom"/>
</dbReference>
<dbReference type="OrthoDB" id="9814580at2"/>
<feature type="binding site" evidence="14">
    <location>
        <position position="127"/>
    </location>
    <ligand>
        <name>L-threonine</name>
        <dbReference type="ChEBI" id="CHEBI:57926"/>
    </ligand>
</feature>
<proteinExistence type="inferred from homology"/>
<dbReference type="Gene3D" id="3.40.50.11030">
    <property type="entry name" value="Threonylcarbamoyl-AMP synthase, C-terminal domain"/>
    <property type="match status" value="1"/>
</dbReference>
<dbReference type="PANTHER" id="PTHR17490:SF16">
    <property type="entry name" value="THREONYLCARBAMOYL-AMP SYNTHASE"/>
    <property type="match status" value="1"/>
</dbReference>
<evidence type="ECO:0000256" key="8">
    <source>
        <dbReference type="ARBA" id="ARBA00022695"/>
    </source>
</evidence>
<dbReference type="GO" id="GO:0008033">
    <property type="term" value="P:tRNA processing"/>
    <property type="evidence" value="ECO:0007669"/>
    <property type="project" value="UniProtKB-KW"/>
</dbReference>
<comment type="similarity">
    <text evidence="2 13">Belongs to the SUA5 family.</text>
</comment>
<protein>
    <recommendedName>
        <fullName evidence="4 13">Threonylcarbamoyl-AMP synthase</fullName>
        <shortName evidence="13">TC-AMP synthase</shortName>
        <ecNumber evidence="3 13">2.7.7.87</ecNumber>
    </recommendedName>
    <alternativeName>
        <fullName evidence="11 13">L-threonylcarbamoyladenylate synthase</fullName>
    </alternativeName>
</protein>
<feature type="binding site" evidence="14">
    <location>
        <position position="201"/>
    </location>
    <ligand>
        <name>ATP</name>
        <dbReference type="ChEBI" id="CHEBI:30616"/>
    </ligand>
</feature>
<keyword evidence="17" id="KW-1185">Reference proteome</keyword>
<evidence type="ECO:0000256" key="9">
    <source>
        <dbReference type="ARBA" id="ARBA00022741"/>
    </source>
</evidence>
<dbReference type="Pfam" id="PF03481">
    <property type="entry name" value="Sua5_C"/>
    <property type="match status" value="1"/>
</dbReference>
<comment type="catalytic activity">
    <reaction evidence="12 13">
        <text>L-threonine + hydrogencarbonate + ATP = L-threonylcarbamoyladenylate + diphosphate + H2O</text>
        <dbReference type="Rhea" id="RHEA:36407"/>
        <dbReference type="ChEBI" id="CHEBI:15377"/>
        <dbReference type="ChEBI" id="CHEBI:17544"/>
        <dbReference type="ChEBI" id="CHEBI:30616"/>
        <dbReference type="ChEBI" id="CHEBI:33019"/>
        <dbReference type="ChEBI" id="CHEBI:57926"/>
        <dbReference type="ChEBI" id="CHEBI:73682"/>
        <dbReference type="EC" id="2.7.7.87"/>
    </reaction>
</comment>
<evidence type="ECO:0000256" key="5">
    <source>
        <dbReference type="ARBA" id="ARBA00022490"/>
    </source>
</evidence>
<evidence type="ECO:0000256" key="4">
    <source>
        <dbReference type="ARBA" id="ARBA00015492"/>
    </source>
</evidence>
<dbReference type="GO" id="GO:0005737">
    <property type="term" value="C:cytoplasm"/>
    <property type="evidence" value="ECO:0007669"/>
    <property type="project" value="UniProtKB-SubCell"/>
</dbReference>
<organism evidence="16 17">
    <name type="scientific">Bacillus mesophilum</name>
    <dbReference type="NCBI Taxonomy" id="1071718"/>
    <lineage>
        <taxon>Bacteria</taxon>
        <taxon>Bacillati</taxon>
        <taxon>Bacillota</taxon>
        <taxon>Bacilli</taxon>
        <taxon>Bacillales</taxon>
        <taxon>Bacillaceae</taxon>
        <taxon>Bacillus</taxon>
    </lineage>
</organism>
<evidence type="ECO:0000256" key="12">
    <source>
        <dbReference type="ARBA" id="ARBA00048366"/>
    </source>
</evidence>
<reference evidence="16 17" key="1">
    <citation type="journal article" date="2014" name="Arch. Microbiol.">
        <title>Bacillus mesophilum sp. nov., strain IITR-54T, a novel 4-chlorobiphenyl dechlorinating bacterium.</title>
        <authorList>
            <person name="Manickam N."/>
            <person name="Singh N.K."/>
            <person name="Bajaj A."/>
            <person name="Kumar R.M."/>
            <person name="Kaur G."/>
            <person name="Kaur N."/>
            <person name="Bala M."/>
            <person name="Kumar A."/>
            <person name="Mayilraj S."/>
        </authorList>
    </citation>
    <scope>NUCLEOTIDE SEQUENCE [LARGE SCALE GENOMIC DNA]</scope>
    <source>
        <strain evidence="16 17">IITR-54</strain>
    </source>
</reference>
<evidence type="ECO:0000313" key="16">
    <source>
        <dbReference type="EMBL" id="KAB2332503.1"/>
    </source>
</evidence>
<dbReference type="EMBL" id="WBOT01000003">
    <property type="protein sequence ID" value="KAB2332503.1"/>
    <property type="molecule type" value="Genomic_DNA"/>
</dbReference>
<comment type="function">
    <text evidence="13">Required for the formation of a threonylcarbamoyl group on adenosine at position 37 (t(6)A37) in tRNAs that read codons beginning with adenine.</text>
</comment>
<dbReference type="PANTHER" id="PTHR17490">
    <property type="entry name" value="SUA5"/>
    <property type="match status" value="1"/>
</dbReference>
<name>A0A7V7UXA7_9BACI</name>
<dbReference type="InterPro" id="IPR038385">
    <property type="entry name" value="Sua5/YwlC_C"/>
</dbReference>
<keyword evidence="9 13" id="KW-0547">Nucleotide-binding</keyword>
<comment type="subcellular location">
    <subcellularLocation>
        <location evidence="1 13">Cytoplasm</location>
    </subcellularLocation>
</comment>
<dbReference type="Pfam" id="PF01300">
    <property type="entry name" value="Sua5_yciO_yrdC"/>
    <property type="match status" value="1"/>
</dbReference>
<evidence type="ECO:0000256" key="10">
    <source>
        <dbReference type="ARBA" id="ARBA00022840"/>
    </source>
</evidence>
<keyword evidence="6 13" id="KW-0808">Transferase</keyword>
<evidence type="ECO:0000256" key="6">
    <source>
        <dbReference type="ARBA" id="ARBA00022679"/>
    </source>
</evidence>
<evidence type="ECO:0000313" key="17">
    <source>
        <dbReference type="Proteomes" id="UP000441354"/>
    </source>
</evidence>
<evidence type="ECO:0000259" key="15">
    <source>
        <dbReference type="PROSITE" id="PS51163"/>
    </source>
</evidence>
<feature type="binding site" evidence="14">
    <location>
        <position position="157"/>
    </location>
    <ligand>
        <name>ATP</name>
        <dbReference type="ChEBI" id="CHEBI:30616"/>
    </ligand>
</feature>
<gene>
    <name evidence="16" type="ORF">F7732_10415</name>
</gene>
<dbReference type="GO" id="GO:0006450">
    <property type="term" value="P:regulation of translational fidelity"/>
    <property type="evidence" value="ECO:0007669"/>
    <property type="project" value="TreeGrafter"/>
</dbReference>
<keyword evidence="7 13" id="KW-0819">tRNA processing</keyword>
<evidence type="ECO:0000256" key="14">
    <source>
        <dbReference type="PIRSR" id="PIRSR004930-1"/>
    </source>
</evidence>
<dbReference type="GO" id="GO:0000049">
    <property type="term" value="F:tRNA binding"/>
    <property type="evidence" value="ECO:0007669"/>
    <property type="project" value="TreeGrafter"/>
</dbReference>
<feature type="binding site" evidence="14">
    <location>
        <position position="123"/>
    </location>
    <ligand>
        <name>ATP</name>
        <dbReference type="ChEBI" id="CHEBI:30616"/>
    </ligand>
</feature>
<feature type="binding site" evidence="14">
    <location>
        <position position="40"/>
    </location>
    <ligand>
        <name>L-threonine</name>
        <dbReference type="ChEBI" id="CHEBI:57926"/>
    </ligand>
</feature>
<dbReference type="PIRSF" id="PIRSF004930">
    <property type="entry name" value="Tln_factor_SUA5"/>
    <property type="match status" value="1"/>
</dbReference>
<dbReference type="InterPro" id="IPR010923">
    <property type="entry name" value="T(6)A37_SUA5"/>
</dbReference>
<dbReference type="FunFam" id="3.90.870.10:FF:000008">
    <property type="entry name" value="Threonylcarbamoyl-AMP synthase"/>
    <property type="match status" value="1"/>
</dbReference>
<evidence type="ECO:0000256" key="11">
    <source>
        <dbReference type="ARBA" id="ARBA00029774"/>
    </source>
</evidence>
<evidence type="ECO:0000256" key="1">
    <source>
        <dbReference type="ARBA" id="ARBA00004496"/>
    </source>
</evidence>
<dbReference type="FunFam" id="3.40.50.11030:FF:000001">
    <property type="entry name" value="Threonylcarbamoyl-AMP synthase"/>
    <property type="match status" value="1"/>
</dbReference>
<evidence type="ECO:0000256" key="3">
    <source>
        <dbReference type="ARBA" id="ARBA00012584"/>
    </source>
</evidence>
<keyword evidence="10 13" id="KW-0067">ATP-binding</keyword>
<dbReference type="SUPFAM" id="SSF55821">
    <property type="entry name" value="YrdC/RibB"/>
    <property type="match status" value="1"/>
</dbReference>
<dbReference type="GO" id="GO:0005524">
    <property type="term" value="F:ATP binding"/>
    <property type="evidence" value="ECO:0007669"/>
    <property type="project" value="UniProtKB-UniRule"/>
</dbReference>
<feature type="binding site" evidence="14">
    <location>
        <position position="149"/>
    </location>
    <ligand>
        <name>ATP</name>
        <dbReference type="ChEBI" id="CHEBI:30616"/>
    </ligand>
</feature>
<evidence type="ECO:0000256" key="7">
    <source>
        <dbReference type="ARBA" id="ARBA00022694"/>
    </source>
</evidence>
<feature type="binding site" evidence="14">
    <location>
        <position position="63"/>
    </location>
    <ligand>
        <name>ATP</name>
        <dbReference type="ChEBI" id="CHEBI:30616"/>
    </ligand>
</feature>
<dbReference type="EC" id="2.7.7.87" evidence="3 13"/>
<dbReference type="Proteomes" id="UP000441354">
    <property type="component" value="Unassembled WGS sequence"/>
</dbReference>
<accession>A0A7V7UXA7</accession>
<dbReference type="InterPro" id="IPR050156">
    <property type="entry name" value="TC-AMP_synthase_SUA5"/>
</dbReference>
<keyword evidence="8 13" id="KW-0548">Nucleotidyltransferase</keyword>
<dbReference type="GO" id="GO:0061710">
    <property type="term" value="F:L-threonylcarbamoyladenylate synthase"/>
    <property type="evidence" value="ECO:0007669"/>
    <property type="project" value="UniProtKB-EC"/>
</dbReference>
<feature type="binding site" evidence="14">
    <location>
        <position position="240"/>
    </location>
    <ligand>
        <name>ATP</name>
        <dbReference type="ChEBI" id="CHEBI:30616"/>
    </ligand>
</feature>
<dbReference type="InterPro" id="IPR005145">
    <property type="entry name" value="Sua5_C"/>
</dbReference>
<sequence length="347" mass="37449">MDTKRWSVDKNVDNLTGYPQITQAADLLLNNEVVAFPTETVYGLGANALNDQAVAKIFEAKGRPADNPLIIHIADEEVVSDFVEEIPEKAKQLMKAYWPGPLTIILKMKEGVLSEKATVGLSTVGIRMPDHPVALALLQSTNLPIAAPSANSSGRPSPTTAEHVWDDLHGKISGIVDGGPTGVGLESTVLDCTEEVPVILRPGGITAQQIEEVIGEITVDPALLDSGQKPKSPGMKYRHYAPDAALVLVKGEREDIQRLILEKQQEGLKVGVLTTEENESFYQADKVIACGSRENLESVAGSLYDTLRNFNSADLDLILSEMFPDEGVGQAIMNRLVKAAGYRVISL</sequence>
<dbReference type="GO" id="GO:0003725">
    <property type="term" value="F:double-stranded RNA binding"/>
    <property type="evidence" value="ECO:0007669"/>
    <property type="project" value="UniProtKB-UniRule"/>
</dbReference>
<feature type="binding site" evidence="14">
    <location>
        <position position="72"/>
    </location>
    <ligand>
        <name>L-threonine</name>
        <dbReference type="ChEBI" id="CHEBI:57926"/>
    </ligand>
</feature>
<feature type="binding site" evidence="14">
    <location>
        <position position="187"/>
    </location>
    <ligand>
        <name>L-threonine</name>
        <dbReference type="ChEBI" id="CHEBI:57926"/>
    </ligand>
</feature>
<feature type="binding site" evidence="14">
    <location>
        <position position="147"/>
    </location>
    <ligand>
        <name>L-threonine</name>
        <dbReference type="ChEBI" id="CHEBI:57926"/>
    </ligand>
</feature>
<comment type="caution">
    <text evidence="16">The sequence shown here is derived from an EMBL/GenBank/DDBJ whole genome shotgun (WGS) entry which is preliminary data.</text>
</comment>